<reference evidence="2 3" key="1">
    <citation type="submission" date="2021-08" db="EMBL/GenBank/DDBJ databases">
        <title>Draft Genome Sequence of Phanerochaete sordida strain YK-624.</title>
        <authorList>
            <person name="Mori T."/>
            <person name="Dohra H."/>
            <person name="Suzuki T."/>
            <person name="Kawagishi H."/>
            <person name="Hirai H."/>
        </authorList>
    </citation>
    <scope>NUCLEOTIDE SEQUENCE [LARGE SCALE GENOMIC DNA]</scope>
    <source>
        <strain evidence="2 3">YK-624</strain>
    </source>
</reference>
<sequence length="629" mass="69778">MSDIPSRLPPELIDYIVLDVLDGGASFVRGRALSRADKRALSPCILTCKHWAALLRPALFRHITLRSPEDIDTLIAVAKLHLPGARLMTDTVRSLTIAVNLASAAGASWLRHTYKLECFMRHAALRMVCLSNATRQPSSNTACLSHTLFSRLPTSLPRICFRYTTLSINGLVVTSAAEISRVLERLALVQFCAIQNVLCLVVPLEARLRRQCAAKQPLGVVYAPREFARDSAEDAGASSFLGIPASLVLAARCPQQDKGVWVTTISLLPHLFSQYDFKFRTALYTPGGDHYQAPDVEQEIQVLSDVVASLEATLTPFSEERSTYVESLLLSLPPEAADEELDWAAWEACLLKFDPAFMPKITIETRSSAPFVLTTPEAGEAIASRRLLVQLGGPRRKGPERRERSITPAEAEEPGLNIFTPMHDFPGKQIREPGGWGVDWGNVPGVHHSPALCDLSETPSDVTLVPQLVYSPWRDLTEQFEPLPTIHFNQIGGKTFGLWVSQVLTCNLDCDFINGDERLPLSKKRQTILIRINWPGYLPWEIITQGFAHQSSIPITRGKLTRTIAQAIQSMIMNESSGRSPEFAEAWSLERMSTRDILLTELHQVSEDSWQPVLCCRTSCVRPSGPDML</sequence>
<proteinExistence type="predicted"/>
<evidence type="ECO:0000313" key="2">
    <source>
        <dbReference type="EMBL" id="GJE98433.1"/>
    </source>
</evidence>
<evidence type="ECO:0000313" key="3">
    <source>
        <dbReference type="Proteomes" id="UP000703269"/>
    </source>
</evidence>
<feature type="region of interest" description="Disordered" evidence="1">
    <location>
        <begin position="393"/>
        <end position="413"/>
    </location>
</feature>
<gene>
    <name evidence="2" type="ORF">PsYK624_146630</name>
</gene>
<dbReference type="AlphaFoldDB" id="A0A9P3GMB6"/>
<dbReference type="OrthoDB" id="2800083at2759"/>
<protein>
    <submittedName>
        <fullName evidence="2">Uncharacterized protein</fullName>
    </submittedName>
</protein>
<dbReference type="EMBL" id="BPQB01000087">
    <property type="protein sequence ID" value="GJE98433.1"/>
    <property type="molecule type" value="Genomic_DNA"/>
</dbReference>
<accession>A0A9P3GMB6</accession>
<organism evidence="2 3">
    <name type="scientific">Phanerochaete sordida</name>
    <dbReference type="NCBI Taxonomy" id="48140"/>
    <lineage>
        <taxon>Eukaryota</taxon>
        <taxon>Fungi</taxon>
        <taxon>Dikarya</taxon>
        <taxon>Basidiomycota</taxon>
        <taxon>Agaricomycotina</taxon>
        <taxon>Agaricomycetes</taxon>
        <taxon>Polyporales</taxon>
        <taxon>Phanerochaetaceae</taxon>
        <taxon>Phanerochaete</taxon>
    </lineage>
</organism>
<evidence type="ECO:0000256" key="1">
    <source>
        <dbReference type="SAM" id="MobiDB-lite"/>
    </source>
</evidence>
<dbReference type="Proteomes" id="UP000703269">
    <property type="component" value="Unassembled WGS sequence"/>
</dbReference>
<keyword evidence="3" id="KW-1185">Reference proteome</keyword>
<comment type="caution">
    <text evidence="2">The sequence shown here is derived from an EMBL/GenBank/DDBJ whole genome shotgun (WGS) entry which is preliminary data.</text>
</comment>
<name>A0A9P3GMB6_9APHY</name>